<dbReference type="EMBL" id="KZ293660">
    <property type="protein sequence ID" value="PBK91960.1"/>
    <property type="molecule type" value="Genomic_DNA"/>
</dbReference>
<dbReference type="AlphaFoldDB" id="A0A2H3DCW4"/>
<organism evidence="1 2">
    <name type="scientific">Armillaria gallica</name>
    <name type="common">Bulbous honey fungus</name>
    <name type="synonym">Armillaria bulbosa</name>
    <dbReference type="NCBI Taxonomy" id="47427"/>
    <lineage>
        <taxon>Eukaryota</taxon>
        <taxon>Fungi</taxon>
        <taxon>Dikarya</taxon>
        <taxon>Basidiomycota</taxon>
        <taxon>Agaricomycotina</taxon>
        <taxon>Agaricomycetes</taxon>
        <taxon>Agaricomycetidae</taxon>
        <taxon>Agaricales</taxon>
        <taxon>Marasmiineae</taxon>
        <taxon>Physalacriaceae</taxon>
        <taxon>Armillaria</taxon>
    </lineage>
</organism>
<evidence type="ECO:0000313" key="2">
    <source>
        <dbReference type="Proteomes" id="UP000217790"/>
    </source>
</evidence>
<evidence type="ECO:0000313" key="1">
    <source>
        <dbReference type="EMBL" id="PBK91960.1"/>
    </source>
</evidence>
<dbReference type="InParanoid" id="A0A2H3DCW4"/>
<gene>
    <name evidence="1" type="ORF">ARMGADRAFT_1081366</name>
</gene>
<accession>A0A2H3DCW4</accession>
<name>A0A2H3DCW4_ARMGA</name>
<keyword evidence="2" id="KW-1185">Reference proteome</keyword>
<reference evidence="2" key="1">
    <citation type="journal article" date="2017" name="Nat. Ecol. Evol.">
        <title>Genome expansion and lineage-specific genetic innovations in the forest pathogenic fungi Armillaria.</title>
        <authorList>
            <person name="Sipos G."/>
            <person name="Prasanna A.N."/>
            <person name="Walter M.C."/>
            <person name="O'Connor E."/>
            <person name="Balint B."/>
            <person name="Krizsan K."/>
            <person name="Kiss B."/>
            <person name="Hess J."/>
            <person name="Varga T."/>
            <person name="Slot J."/>
            <person name="Riley R."/>
            <person name="Boka B."/>
            <person name="Rigling D."/>
            <person name="Barry K."/>
            <person name="Lee J."/>
            <person name="Mihaltcheva S."/>
            <person name="LaButti K."/>
            <person name="Lipzen A."/>
            <person name="Waldron R."/>
            <person name="Moloney N.M."/>
            <person name="Sperisen C."/>
            <person name="Kredics L."/>
            <person name="Vagvoelgyi C."/>
            <person name="Patrignani A."/>
            <person name="Fitzpatrick D."/>
            <person name="Nagy I."/>
            <person name="Doyle S."/>
            <person name="Anderson J.B."/>
            <person name="Grigoriev I.V."/>
            <person name="Gueldener U."/>
            <person name="Muensterkoetter M."/>
            <person name="Nagy L.G."/>
        </authorList>
    </citation>
    <scope>NUCLEOTIDE SEQUENCE [LARGE SCALE GENOMIC DNA]</scope>
    <source>
        <strain evidence="2">Ar21-2</strain>
    </source>
</reference>
<proteinExistence type="predicted"/>
<dbReference type="Proteomes" id="UP000217790">
    <property type="component" value="Unassembled WGS sequence"/>
</dbReference>
<protein>
    <submittedName>
        <fullName evidence="1">Uncharacterized protein</fullName>
    </submittedName>
</protein>
<sequence>MSRNTVFERHIETASFQTFGAIINAFTETSIRVFAAIEEVKSEGSRIATATRAFPRIVVNSTLSLAAIHDKRL</sequence>